<keyword evidence="3" id="KW-1185">Reference proteome</keyword>
<accession>A0ABU7AP85</accession>
<feature type="region of interest" description="Disordered" evidence="1">
    <location>
        <begin position="72"/>
        <end position="96"/>
    </location>
</feature>
<evidence type="ECO:0000256" key="1">
    <source>
        <dbReference type="SAM" id="MobiDB-lite"/>
    </source>
</evidence>
<evidence type="ECO:0000313" key="3">
    <source>
        <dbReference type="Proteomes" id="UP001345963"/>
    </source>
</evidence>
<reference evidence="2 3" key="1">
    <citation type="submission" date="2021-07" db="EMBL/GenBank/DDBJ databases">
        <authorList>
            <person name="Palmer J.M."/>
        </authorList>
    </citation>
    <scope>NUCLEOTIDE SEQUENCE [LARGE SCALE GENOMIC DNA]</scope>
    <source>
        <strain evidence="2 3">AT_MEX2019</strain>
        <tissue evidence="2">Muscle</tissue>
    </source>
</reference>
<dbReference type="Proteomes" id="UP001345963">
    <property type="component" value="Unassembled WGS sequence"/>
</dbReference>
<evidence type="ECO:0000313" key="2">
    <source>
        <dbReference type="EMBL" id="MED6240021.1"/>
    </source>
</evidence>
<organism evidence="2 3">
    <name type="scientific">Ataeniobius toweri</name>
    <dbReference type="NCBI Taxonomy" id="208326"/>
    <lineage>
        <taxon>Eukaryota</taxon>
        <taxon>Metazoa</taxon>
        <taxon>Chordata</taxon>
        <taxon>Craniata</taxon>
        <taxon>Vertebrata</taxon>
        <taxon>Euteleostomi</taxon>
        <taxon>Actinopterygii</taxon>
        <taxon>Neopterygii</taxon>
        <taxon>Teleostei</taxon>
        <taxon>Neoteleostei</taxon>
        <taxon>Acanthomorphata</taxon>
        <taxon>Ovalentaria</taxon>
        <taxon>Atherinomorphae</taxon>
        <taxon>Cyprinodontiformes</taxon>
        <taxon>Goodeidae</taxon>
        <taxon>Ataeniobius</taxon>
    </lineage>
</organism>
<gene>
    <name evidence="2" type="ORF">ATANTOWER_014791</name>
</gene>
<proteinExistence type="predicted"/>
<comment type="caution">
    <text evidence="2">The sequence shown here is derived from an EMBL/GenBank/DDBJ whole genome shotgun (WGS) entry which is preliminary data.</text>
</comment>
<protein>
    <submittedName>
        <fullName evidence="2">Uncharacterized protein</fullName>
    </submittedName>
</protein>
<sequence>MFLLHRAEVEERRGEEASDGNRVTAALITAAQTLALSAENRGRVVDEMPLPVWTGGFWHTLRLKLELGFTPTPDLSSNPLSDRSLLETHPLHGRLL</sequence>
<dbReference type="EMBL" id="JAHUTI010022740">
    <property type="protein sequence ID" value="MED6240021.1"/>
    <property type="molecule type" value="Genomic_DNA"/>
</dbReference>
<name>A0ABU7AP85_9TELE</name>